<evidence type="ECO:0000256" key="2">
    <source>
        <dbReference type="ARBA" id="ARBA00005593"/>
    </source>
</evidence>
<feature type="compositionally biased region" description="Acidic residues" evidence="5">
    <location>
        <begin position="130"/>
        <end position="139"/>
    </location>
</feature>
<dbReference type="GO" id="GO:0005092">
    <property type="term" value="F:GDP-dissociation inhibitor activity"/>
    <property type="evidence" value="ECO:0007669"/>
    <property type="project" value="InterPro"/>
</dbReference>
<proteinExistence type="inferred from homology"/>
<dbReference type="InterPro" id="IPR036188">
    <property type="entry name" value="FAD/NAD-bd_sf"/>
</dbReference>
<name>A0A5A9PHE3_9TELE</name>
<dbReference type="GO" id="GO:0005829">
    <property type="term" value="C:cytosol"/>
    <property type="evidence" value="ECO:0007669"/>
    <property type="project" value="UniProtKB-SubCell"/>
</dbReference>
<comment type="subcellular location">
    <subcellularLocation>
        <location evidence="1">Cytoplasm</location>
        <location evidence="1">Cytosol</location>
    </subcellularLocation>
</comment>
<dbReference type="PRINTS" id="PR00893">
    <property type="entry name" value="RABESCORT"/>
</dbReference>
<dbReference type="PIRSF" id="PIRSF016550">
    <property type="entry name" value="Rab_ger_ger_transf_A_euk"/>
    <property type="match status" value="1"/>
</dbReference>
<comment type="caution">
    <text evidence="7">The sequence shown here is derived from an EMBL/GenBank/DDBJ whole genome shotgun (WGS) entry which is preliminary data.</text>
</comment>
<dbReference type="SUPFAM" id="SSF54373">
    <property type="entry name" value="FAD-linked reductases, C-terminal domain"/>
    <property type="match status" value="1"/>
</dbReference>
<evidence type="ECO:0000256" key="5">
    <source>
        <dbReference type="SAM" id="MobiDB-lite"/>
    </source>
</evidence>
<dbReference type="GO" id="GO:0007264">
    <property type="term" value="P:small GTPase-mediated signal transduction"/>
    <property type="evidence" value="ECO:0007669"/>
    <property type="project" value="InterPro"/>
</dbReference>
<protein>
    <submittedName>
        <fullName evidence="7">Rab proteins geranylgeranyltransferase component A 1</fullName>
    </submittedName>
</protein>
<dbReference type="InterPro" id="IPR001738">
    <property type="entry name" value="Rab_escort"/>
</dbReference>
<feature type="region of interest" description="Disordered" evidence="5">
    <location>
        <begin position="618"/>
        <end position="694"/>
    </location>
</feature>
<dbReference type="PANTHER" id="PTHR11787:SF4">
    <property type="entry name" value="CHM, RAB ESCORT PROTEIN 1"/>
    <property type="match status" value="1"/>
</dbReference>
<evidence type="ECO:0000313" key="7">
    <source>
        <dbReference type="EMBL" id="KAA0720409.1"/>
    </source>
</evidence>
<dbReference type="EMBL" id="SOYY01000006">
    <property type="protein sequence ID" value="KAA0720409.1"/>
    <property type="molecule type" value="Genomic_DNA"/>
</dbReference>
<keyword evidence="3" id="KW-0343">GTPase activation</keyword>
<dbReference type="Pfam" id="PF00996">
    <property type="entry name" value="GDI"/>
    <property type="match status" value="1"/>
</dbReference>
<evidence type="ECO:0000313" key="8">
    <source>
        <dbReference type="Proteomes" id="UP000324632"/>
    </source>
</evidence>
<evidence type="ECO:0000256" key="4">
    <source>
        <dbReference type="ARBA" id="ARBA00022490"/>
    </source>
</evidence>
<dbReference type="SUPFAM" id="SSF51905">
    <property type="entry name" value="FAD/NAD(P)-binding domain"/>
    <property type="match status" value="1"/>
</dbReference>
<dbReference type="GO" id="GO:0005634">
    <property type="term" value="C:nucleus"/>
    <property type="evidence" value="ECO:0007669"/>
    <property type="project" value="TreeGrafter"/>
</dbReference>
<dbReference type="PANTHER" id="PTHR11787">
    <property type="entry name" value="RAB GDP-DISSOCIATION INHIBITOR"/>
    <property type="match status" value="1"/>
</dbReference>
<keyword evidence="8" id="KW-1185">Reference proteome</keyword>
<comment type="similarity">
    <text evidence="2">Belongs to the Rab GDI family.</text>
</comment>
<dbReference type="GO" id="GO:0016740">
    <property type="term" value="F:transferase activity"/>
    <property type="evidence" value="ECO:0007669"/>
    <property type="project" value="UniProtKB-KW"/>
</dbReference>
<keyword evidence="4" id="KW-0963">Cytoplasm</keyword>
<feature type="compositionally biased region" description="Polar residues" evidence="5">
    <location>
        <begin position="155"/>
        <end position="177"/>
    </location>
</feature>
<organism evidence="7 8">
    <name type="scientific">Triplophysa tibetana</name>
    <dbReference type="NCBI Taxonomy" id="1572043"/>
    <lineage>
        <taxon>Eukaryota</taxon>
        <taxon>Metazoa</taxon>
        <taxon>Chordata</taxon>
        <taxon>Craniata</taxon>
        <taxon>Vertebrata</taxon>
        <taxon>Euteleostomi</taxon>
        <taxon>Actinopterygii</taxon>
        <taxon>Neopterygii</taxon>
        <taxon>Teleostei</taxon>
        <taxon>Ostariophysi</taxon>
        <taxon>Cypriniformes</taxon>
        <taxon>Nemacheilidae</taxon>
        <taxon>Triplophysa</taxon>
    </lineage>
</organism>
<gene>
    <name evidence="7" type="ORF">E1301_Tti021519</name>
</gene>
<reference evidence="7 8" key="1">
    <citation type="journal article" date="2019" name="Mol. Ecol. Resour.">
        <title>Chromosome-level genome assembly of Triplophysa tibetana, a fish adapted to the harsh high-altitude environment of the Tibetan Plateau.</title>
        <authorList>
            <person name="Yang X."/>
            <person name="Liu H."/>
            <person name="Ma Z."/>
            <person name="Zou Y."/>
            <person name="Zou M."/>
            <person name="Mao Y."/>
            <person name="Li X."/>
            <person name="Wang H."/>
            <person name="Chen T."/>
            <person name="Wang W."/>
            <person name="Yang R."/>
        </authorList>
    </citation>
    <scope>NUCLEOTIDE SEQUENCE [LARGE SCALE GENOMIC DNA]</scope>
    <source>
        <strain evidence="7">TTIB1903HZAU</strain>
        <tissue evidence="7">Muscle</tissue>
    </source>
</reference>
<feature type="region of interest" description="Disordered" evidence="5">
    <location>
        <begin position="130"/>
        <end position="215"/>
    </location>
</feature>
<dbReference type="Gene3D" id="3.50.50.60">
    <property type="entry name" value="FAD/NAD(P)-binding domain"/>
    <property type="match status" value="3"/>
</dbReference>
<dbReference type="GO" id="GO:0005968">
    <property type="term" value="C:Rab-protein geranylgeranyltransferase complex"/>
    <property type="evidence" value="ECO:0007669"/>
    <property type="project" value="InterPro"/>
</dbReference>
<keyword evidence="7" id="KW-0808">Transferase</keyword>
<dbReference type="Gene3D" id="3.30.519.10">
    <property type="entry name" value="Guanine Nucleotide Dissociation Inhibitor, domain 2"/>
    <property type="match status" value="1"/>
</dbReference>
<dbReference type="PRINTS" id="PR00891">
    <property type="entry name" value="RABGDIREP"/>
</dbReference>
<dbReference type="GO" id="GO:0016192">
    <property type="term" value="P:vesicle-mediated transport"/>
    <property type="evidence" value="ECO:0007669"/>
    <property type="project" value="TreeGrafter"/>
</dbReference>
<feature type="domain" description="RAE1/2" evidence="6">
    <location>
        <begin position="554"/>
        <end position="596"/>
    </location>
</feature>
<dbReference type="Proteomes" id="UP000324632">
    <property type="component" value="Chromosome 6"/>
</dbReference>
<accession>A0A5A9PHE3</accession>
<dbReference type="GO" id="GO:0006886">
    <property type="term" value="P:intracellular protein transport"/>
    <property type="evidence" value="ECO:0007669"/>
    <property type="project" value="InterPro"/>
</dbReference>
<sequence>MEGQGRFSGLMELFSAPVLLNLALRDPTRSVCHCMAEMWRLTESVIAAACSRVGQSVLHLDRRTYYAGNWASFTFNGLLSWIEDYKNQEEVNSTESEQVWRSLMEEGEDVLPLSSVDSSISNIEVYCYASEEEEKEEETQPSATRSEAVSEETNEASTEAQDTAITDGSTQTIQTQSGEDEMSEPIQEQHDISDASQSQEEKEQHPISSPADPPVEVKKKITYQTLLKEGRRFNIDLVSKLMYSRGALVDLLIKSNVSRYAEFKNIGRILTCRNEKVEPVPCSRADVFANHSEKPFRDFLKIKKLTENLQDFVLHSIAIVTQKTLTEVGLKATQHFLRCLGRYGNTPFLFPLYGLGEIPQCFCRMCAVFGGIYCLRHSVQCLVVDKASDKVKAMIDTRGQRISCSHFVLEDSYIRDEQRRSTAHGQISRAVLITDRSVLTSESDQQISLVTVPPLDSSSPAVRMVELCSSSMTCMPGTYLVHLNCSSSNSAQEDLAPVVSRLFHVPSVPGEEPSEGRGQAQLPLIPITLCQGPLGSLEQICARPVTYDLTLPLDTEESIKPSVLWVMYFNMRDTSDLDDSSYSLPSNVHVCTGPDSSLGSDYSIKLAESVFHQILPDEEFCPPAPNPEDIIYDGEGPQAEGAGFDQTNNTEADKNQAEEESAAVETDSSNPAEEIDSVTQETPLENAQTPPSEE</sequence>
<feature type="domain" description="RAE1/2" evidence="6">
    <location>
        <begin position="427"/>
        <end position="506"/>
    </location>
</feature>
<dbReference type="AlphaFoldDB" id="A0A5A9PHE3"/>
<evidence type="ECO:0000256" key="1">
    <source>
        <dbReference type="ARBA" id="ARBA00004514"/>
    </source>
</evidence>
<evidence type="ECO:0000259" key="6">
    <source>
        <dbReference type="Pfam" id="PF22603"/>
    </source>
</evidence>
<dbReference type="InterPro" id="IPR054420">
    <property type="entry name" value="RAE1_2_domI_C"/>
</dbReference>
<feature type="compositionally biased region" description="Basic and acidic residues" evidence="5">
    <location>
        <begin position="187"/>
        <end position="205"/>
    </location>
</feature>
<dbReference type="InterPro" id="IPR018203">
    <property type="entry name" value="GDP_dissociation_inhibitor"/>
</dbReference>
<dbReference type="GO" id="GO:0005096">
    <property type="term" value="F:GTPase activator activity"/>
    <property type="evidence" value="ECO:0007669"/>
    <property type="project" value="UniProtKB-KW"/>
</dbReference>
<feature type="compositionally biased region" description="Polar residues" evidence="5">
    <location>
        <begin position="666"/>
        <end position="694"/>
    </location>
</feature>
<dbReference type="Pfam" id="PF22603">
    <property type="entry name" value="RAE1_2_domI_C"/>
    <property type="match status" value="2"/>
</dbReference>
<evidence type="ECO:0000256" key="3">
    <source>
        <dbReference type="ARBA" id="ARBA00022468"/>
    </source>
</evidence>